<dbReference type="Proteomes" id="UP001153076">
    <property type="component" value="Unassembled WGS sequence"/>
</dbReference>
<keyword evidence="3" id="KW-0227">DNA damage</keyword>
<evidence type="ECO:0000256" key="5">
    <source>
        <dbReference type="ARBA" id="ARBA00023172"/>
    </source>
</evidence>
<comment type="caution">
    <text evidence="10">The sequence shown here is derived from an EMBL/GenBank/DDBJ whole genome shotgun (WGS) entry which is preliminary data.</text>
</comment>
<keyword evidence="4" id="KW-0238">DNA-binding</keyword>
<dbReference type="InterPro" id="IPR012340">
    <property type="entry name" value="NA-bd_OB-fold"/>
</dbReference>
<organism evidence="10 11">
    <name type="scientific">Carnegiea gigantea</name>
    <dbReference type="NCBI Taxonomy" id="171969"/>
    <lineage>
        <taxon>Eukaryota</taxon>
        <taxon>Viridiplantae</taxon>
        <taxon>Streptophyta</taxon>
        <taxon>Embryophyta</taxon>
        <taxon>Tracheophyta</taxon>
        <taxon>Spermatophyta</taxon>
        <taxon>Magnoliopsida</taxon>
        <taxon>eudicotyledons</taxon>
        <taxon>Gunneridae</taxon>
        <taxon>Pentapetalae</taxon>
        <taxon>Caryophyllales</taxon>
        <taxon>Cactineae</taxon>
        <taxon>Cactaceae</taxon>
        <taxon>Cactoideae</taxon>
        <taxon>Echinocereeae</taxon>
        <taxon>Carnegiea</taxon>
    </lineage>
</organism>
<dbReference type="GO" id="GO:0003697">
    <property type="term" value="F:single-stranded DNA binding"/>
    <property type="evidence" value="ECO:0007669"/>
    <property type="project" value="TreeGrafter"/>
</dbReference>
<reference evidence="10" key="1">
    <citation type="submission" date="2022-04" db="EMBL/GenBank/DDBJ databases">
        <title>Carnegiea gigantea Genome sequencing and assembly v2.</title>
        <authorList>
            <person name="Copetti D."/>
            <person name="Sanderson M.J."/>
            <person name="Burquez A."/>
            <person name="Wojciechowski M.F."/>
        </authorList>
    </citation>
    <scope>NUCLEOTIDE SEQUENCE</scope>
    <source>
        <strain evidence="10">SGP5-SGP5p</strain>
        <tissue evidence="10">Aerial part</tissue>
    </source>
</reference>
<protein>
    <recommendedName>
        <fullName evidence="9">OB domain-containing protein</fullName>
    </recommendedName>
</protein>
<gene>
    <name evidence="10" type="ORF">Cgig2_024173</name>
</gene>
<evidence type="ECO:0000256" key="3">
    <source>
        <dbReference type="ARBA" id="ARBA00022763"/>
    </source>
</evidence>
<feature type="compositionally biased region" description="Basic and acidic residues" evidence="8">
    <location>
        <begin position="260"/>
        <end position="281"/>
    </location>
</feature>
<evidence type="ECO:0000259" key="9">
    <source>
        <dbReference type="Pfam" id="PF01336"/>
    </source>
</evidence>
<dbReference type="InterPro" id="IPR004365">
    <property type="entry name" value="NA-bd_OB_tRNA"/>
</dbReference>
<keyword evidence="5" id="KW-0233">DNA recombination</keyword>
<dbReference type="PANTHER" id="PTHR13989:SF16">
    <property type="entry name" value="REPLICATION PROTEIN A2"/>
    <property type="match status" value="1"/>
</dbReference>
<name>A0A9Q1K8Y6_9CARY</name>
<dbReference type="CDD" id="cd04478">
    <property type="entry name" value="RPA2_DBD_D"/>
    <property type="match status" value="1"/>
</dbReference>
<keyword evidence="7" id="KW-0539">Nucleus</keyword>
<dbReference type="Pfam" id="PF01336">
    <property type="entry name" value="tRNA_anti-codon"/>
    <property type="match status" value="1"/>
</dbReference>
<dbReference type="EMBL" id="JAKOGI010000216">
    <property type="protein sequence ID" value="KAJ8439586.1"/>
    <property type="molecule type" value="Genomic_DNA"/>
</dbReference>
<accession>A0A9Q1K8Y6</accession>
<keyword evidence="2" id="KW-0235">DNA replication</keyword>
<proteinExistence type="predicted"/>
<dbReference type="FunFam" id="2.40.50.140:FF:000184">
    <property type="entry name" value="replication protein A 32 kDa subunit A-like"/>
    <property type="match status" value="1"/>
</dbReference>
<evidence type="ECO:0000313" key="10">
    <source>
        <dbReference type="EMBL" id="KAJ8439586.1"/>
    </source>
</evidence>
<evidence type="ECO:0000256" key="1">
    <source>
        <dbReference type="ARBA" id="ARBA00004123"/>
    </source>
</evidence>
<evidence type="ECO:0000256" key="7">
    <source>
        <dbReference type="ARBA" id="ARBA00023242"/>
    </source>
</evidence>
<dbReference type="GO" id="GO:0000781">
    <property type="term" value="C:chromosome, telomeric region"/>
    <property type="evidence" value="ECO:0007669"/>
    <property type="project" value="TreeGrafter"/>
</dbReference>
<feature type="region of interest" description="Disordered" evidence="8">
    <location>
        <begin position="251"/>
        <end position="287"/>
    </location>
</feature>
<comment type="subcellular location">
    <subcellularLocation>
        <location evidence="1">Nucleus</location>
    </subcellularLocation>
</comment>
<dbReference type="GO" id="GO:0006289">
    <property type="term" value="P:nucleotide-excision repair"/>
    <property type="evidence" value="ECO:0007669"/>
    <property type="project" value="TreeGrafter"/>
</dbReference>
<feature type="domain" description="OB" evidence="9">
    <location>
        <begin position="71"/>
        <end position="139"/>
    </location>
</feature>
<dbReference type="GO" id="GO:0000724">
    <property type="term" value="P:double-strand break repair via homologous recombination"/>
    <property type="evidence" value="ECO:0007669"/>
    <property type="project" value="TreeGrafter"/>
</dbReference>
<dbReference type="InterPro" id="IPR040260">
    <property type="entry name" value="RFA2-like"/>
</dbReference>
<dbReference type="OrthoDB" id="25571at2759"/>
<evidence type="ECO:0000256" key="4">
    <source>
        <dbReference type="ARBA" id="ARBA00023125"/>
    </source>
</evidence>
<dbReference type="AlphaFoldDB" id="A0A9Q1K8Y6"/>
<keyword evidence="6" id="KW-0234">DNA repair</keyword>
<sequence length="297" mass="33248">MYASQFDGNAAFSGGGFMPSQATQSAEPSFAPAKSRAEALIPLTVKQINESLLTTGDKFNCVVDGVDVNNVTIVGLVFNKVERVTDVGFVLDDGTGRIDVHRWVNEAYDTKEAESVRDGMYVRVFGNLKVFQGKRQLVAYATRYGSYFLSCYFSFVFSLDNLRKYSNQAIDCWKSNITEEEHISGEEKLVAFMPYWFCLALNSAMVATNFIEASGDLLSVKDCFYHRTTMTMSFSALTTFITNVNIESYEQHTGTNQTATRDEPPRTISGEKRGRQRRDGTARGFRPRLHNLGLRGL</sequence>
<evidence type="ECO:0000313" key="11">
    <source>
        <dbReference type="Proteomes" id="UP001153076"/>
    </source>
</evidence>
<dbReference type="GO" id="GO:0005662">
    <property type="term" value="C:DNA replication factor A complex"/>
    <property type="evidence" value="ECO:0007669"/>
    <property type="project" value="TreeGrafter"/>
</dbReference>
<dbReference type="GO" id="GO:0035861">
    <property type="term" value="C:site of double-strand break"/>
    <property type="evidence" value="ECO:0007669"/>
    <property type="project" value="TreeGrafter"/>
</dbReference>
<keyword evidence="11" id="KW-1185">Reference proteome</keyword>
<evidence type="ECO:0000256" key="8">
    <source>
        <dbReference type="SAM" id="MobiDB-lite"/>
    </source>
</evidence>
<evidence type="ECO:0000256" key="2">
    <source>
        <dbReference type="ARBA" id="ARBA00022705"/>
    </source>
</evidence>
<dbReference type="PANTHER" id="PTHR13989">
    <property type="entry name" value="REPLICATION PROTEIN A-RELATED"/>
    <property type="match status" value="1"/>
</dbReference>
<dbReference type="Gene3D" id="2.40.50.140">
    <property type="entry name" value="Nucleic acid-binding proteins"/>
    <property type="match status" value="1"/>
</dbReference>
<dbReference type="SUPFAM" id="SSF50249">
    <property type="entry name" value="Nucleic acid-binding proteins"/>
    <property type="match status" value="1"/>
</dbReference>
<dbReference type="GO" id="GO:0006260">
    <property type="term" value="P:DNA replication"/>
    <property type="evidence" value="ECO:0007669"/>
    <property type="project" value="UniProtKB-KW"/>
</dbReference>
<evidence type="ECO:0000256" key="6">
    <source>
        <dbReference type="ARBA" id="ARBA00023204"/>
    </source>
</evidence>